<name>A0A9N9N750_9GLOM</name>
<evidence type="ECO:0000313" key="2">
    <source>
        <dbReference type="Proteomes" id="UP000789405"/>
    </source>
</evidence>
<evidence type="ECO:0000313" key="1">
    <source>
        <dbReference type="EMBL" id="CAG8706864.1"/>
    </source>
</evidence>
<organism evidence="1 2">
    <name type="scientific">Dentiscutata erythropus</name>
    <dbReference type="NCBI Taxonomy" id="1348616"/>
    <lineage>
        <taxon>Eukaryota</taxon>
        <taxon>Fungi</taxon>
        <taxon>Fungi incertae sedis</taxon>
        <taxon>Mucoromycota</taxon>
        <taxon>Glomeromycotina</taxon>
        <taxon>Glomeromycetes</taxon>
        <taxon>Diversisporales</taxon>
        <taxon>Gigasporaceae</taxon>
        <taxon>Dentiscutata</taxon>
    </lineage>
</organism>
<gene>
    <name evidence="1" type="ORF">DERYTH_LOCUS13338</name>
</gene>
<protein>
    <submittedName>
        <fullName evidence="1">28433_t:CDS:1</fullName>
    </submittedName>
</protein>
<reference evidence="1" key="1">
    <citation type="submission" date="2021-06" db="EMBL/GenBank/DDBJ databases">
        <authorList>
            <person name="Kallberg Y."/>
            <person name="Tangrot J."/>
            <person name="Rosling A."/>
        </authorList>
    </citation>
    <scope>NUCLEOTIDE SEQUENCE</scope>
    <source>
        <strain evidence="1">MA453B</strain>
    </source>
</reference>
<keyword evidence="2" id="KW-1185">Reference proteome</keyword>
<dbReference type="OrthoDB" id="2338404at2759"/>
<proteinExistence type="predicted"/>
<feature type="non-terminal residue" evidence="1">
    <location>
        <position position="1"/>
    </location>
</feature>
<dbReference type="EMBL" id="CAJVPY010009284">
    <property type="protein sequence ID" value="CAG8706864.1"/>
    <property type="molecule type" value="Genomic_DNA"/>
</dbReference>
<dbReference type="Proteomes" id="UP000789405">
    <property type="component" value="Unassembled WGS sequence"/>
</dbReference>
<accession>A0A9N9N750</accession>
<dbReference type="AlphaFoldDB" id="A0A9N9N750"/>
<comment type="caution">
    <text evidence="1">The sequence shown here is derived from an EMBL/GenBank/DDBJ whole genome shotgun (WGS) entry which is preliminary data.</text>
</comment>
<sequence length="670" mass="77910">MVYTDEPFVYVACGNTSNSSNSEQISTWKELQDANPNFPMIEENSINYVPETDICILFPIAKVTYTGEVHKNFKSDFRNEKEFYNDYCTEYGHFFVNKLLVGGRLIIRNFDNAKLDQVEDLKSHLAWAFYASRSLKENPMENVIVDDFLVFETSDNNIQSPKDLTKWMKSLYEDNVVEIISYEDVIPIFTLLDHHKINGFTKRLVPGITHKHKELTFKKWLSDTSSVNLLHWIDKFYFCHGVLVNQFGITFSKKCAIDFVKAPLITKHDCLYLQIIHPKTNIEESLLRQNMIYESDSIPFVDMTTSKTNDMNYFFIRHEIFKISLKPFKSYIKPHPEFIRAVKVALNSIRPYHALQDVFNEFGHLLPQTIILGRQLRKVSQKLNDSANNFPHEISLESPLRDDINKAFEELNMKFEYLTKSNGNILKLSQVYDWYAEYNNDHSLLDDVRTDQISPLYKILDKELQHQIEIILENRLNIRILLTGLTAVDMSKVINMSKKDLTEIQIRIDFNVHLNDDYFQVFGHVIDDDNKKLEGGNVRFDLFDYDGFSAFIILNQETAMNVKKPHVAWLIVGKPEKLGAFSSQHLKTNIDLHKMHVSVYPKTDLVYISLPYIMSENDVVLLISSFDPPLNNPPALSIKILKWTECVLCLKMTGINLDEEILKLTQLSLY</sequence>